<evidence type="ECO:0000256" key="2">
    <source>
        <dbReference type="SAM" id="SignalP"/>
    </source>
</evidence>
<dbReference type="AlphaFoldDB" id="A0A143PW25"/>
<feature type="signal peptide" evidence="2">
    <location>
        <begin position="1"/>
        <end position="21"/>
    </location>
</feature>
<evidence type="ECO:0000313" key="4">
    <source>
        <dbReference type="Proteomes" id="UP000076079"/>
    </source>
</evidence>
<feature type="compositionally biased region" description="Pro residues" evidence="1">
    <location>
        <begin position="26"/>
        <end position="36"/>
    </location>
</feature>
<sequence length="214" mass="22566" precursor="true">MTRVIELTVWVALVAAAPALAQSRPQTPPPPPPGVNPQPVGRGGPPATVPGGATTTQAPRPQSPPATPDTTRKTPAAPTTTPAPVSVPVVPTEKAPTEAELGVPVYPGATFLRSFDAGQGQRYYLFGSTASFVEVVKYYRTQLKDGGDLVYDVPPVHMFEVGRFKEETMAFPPGVTVKDYTWGGAKGYLNTTPGAHPSRFPSVIQIVPVLAANR</sequence>
<feature type="region of interest" description="Disordered" evidence="1">
    <location>
        <begin position="20"/>
        <end position="89"/>
    </location>
</feature>
<feature type="compositionally biased region" description="Low complexity" evidence="1">
    <location>
        <begin position="73"/>
        <end position="89"/>
    </location>
</feature>
<dbReference type="KEGG" id="abac:LuPra_05858"/>
<name>A0A143PW25_LUTPR</name>
<protein>
    <submittedName>
        <fullName evidence="3">Uncharacterized protein</fullName>
    </submittedName>
</protein>
<keyword evidence="2" id="KW-0732">Signal</keyword>
<proteinExistence type="predicted"/>
<accession>A0A143PW25</accession>
<keyword evidence="4" id="KW-1185">Reference proteome</keyword>
<gene>
    <name evidence="3" type="ORF">LuPra_05858</name>
</gene>
<dbReference type="RefSeq" id="WP_157899832.1">
    <property type="nucleotide sequence ID" value="NZ_CP015136.1"/>
</dbReference>
<dbReference type="EMBL" id="CP015136">
    <property type="protein sequence ID" value="AMY12581.1"/>
    <property type="molecule type" value="Genomic_DNA"/>
</dbReference>
<reference evidence="4" key="2">
    <citation type="submission" date="2016-04" db="EMBL/GenBank/DDBJ databases">
        <title>First Complete Genome Sequence of a Subdivision 6 Acidobacterium.</title>
        <authorList>
            <person name="Huang S."/>
            <person name="Vieira S."/>
            <person name="Bunk B."/>
            <person name="Riedel T."/>
            <person name="Sproeer C."/>
            <person name="Overmann J."/>
        </authorList>
    </citation>
    <scope>NUCLEOTIDE SEQUENCE [LARGE SCALE GENOMIC DNA]</scope>
    <source>
        <strain evidence="4">DSM 100886 HEG_-6_39</strain>
    </source>
</reference>
<feature type="chain" id="PRO_5007512069" evidence="2">
    <location>
        <begin position="22"/>
        <end position="214"/>
    </location>
</feature>
<evidence type="ECO:0000256" key="1">
    <source>
        <dbReference type="SAM" id="MobiDB-lite"/>
    </source>
</evidence>
<dbReference type="Proteomes" id="UP000076079">
    <property type="component" value="Chromosome"/>
</dbReference>
<organism evidence="3 4">
    <name type="scientific">Luteitalea pratensis</name>
    <dbReference type="NCBI Taxonomy" id="1855912"/>
    <lineage>
        <taxon>Bacteria</taxon>
        <taxon>Pseudomonadati</taxon>
        <taxon>Acidobacteriota</taxon>
        <taxon>Vicinamibacteria</taxon>
        <taxon>Vicinamibacterales</taxon>
        <taxon>Vicinamibacteraceae</taxon>
        <taxon>Luteitalea</taxon>
    </lineage>
</organism>
<reference evidence="3 4" key="1">
    <citation type="journal article" date="2016" name="Genome Announc.">
        <title>First Complete Genome Sequence of a Subdivision 6 Acidobacterium Strain.</title>
        <authorList>
            <person name="Huang S."/>
            <person name="Vieira S."/>
            <person name="Bunk B."/>
            <person name="Riedel T."/>
            <person name="Sproer C."/>
            <person name="Overmann J."/>
        </authorList>
    </citation>
    <scope>NUCLEOTIDE SEQUENCE [LARGE SCALE GENOMIC DNA]</scope>
    <source>
        <strain evidence="4">DSM 100886 HEG_-6_39</strain>
    </source>
</reference>
<evidence type="ECO:0000313" key="3">
    <source>
        <dbReference type="EMBL" id="AMY12581.1"/>
    </source>
</evidence>
<feature type="compositionally biased region" description="Low complexity" evidence="1">
    <location>
        <begin position="37"/>
        <end position="59"/>
    </location>
</feature>